<evidence type="ECO:0000256" key="1">
    <source>
        <dbReference type="SAM" id="Phobius"/>
    </source>
</evidence>
<keyword evidence="1" id="KW-1133">Transmembrane helix</keyword>
<accession>U2PS45</accession>
<reference evidence="3 4" key="1">
    <citation type="submission" date="2013-06" db="EMBL/GenBank/DDBJ databases">
        <authorList>
            <person name="Weinstock G."/>
            <person name="Sodergren E."/>
            <person name="Lobos E.A."/>
            <person name="Fulton L."/>
            <person name="Fulton R."/>
            <person name="Courtney L."/>
            <person name="Fronick C."/>
            <person name="O'Laughlin M."/>
            <person name="Godfrey J."/>
            <person name="Wilson R.M."/>
            <person name="Miner T."/>
            <person name="Farmer C."/>
            <person name="Delehaunty K."/>
            <person name="Cordes M."/>
            <person name="Minx P."/>
            <person name="Tomlinson C."/>
            <person name="Chen J."/>
            <person name="Wollam A."/>
            <person name="Pepin K.H."/>
            <person name="Bhonagiri V."/>
            <person name="Zhang X."/>
            <person name="Warren W."/>
            <person name="Mitreva M."/>
            <person name="Mardis E.R."/>
            <person name="Wilson R.K."/>
        </authorList>
    </citation>
    <scope>NUCLEOTIDE SEQUENCE [LARGE SCALE GENOMIC DNA]</scope>
    <source>
        <strain evidence="3 4">ATCC 29099</strain>
    </source>
</reference>
<keyword evidence="1" id="KW-0472">Membrane</keyword>
<dbReference type="EMBL" id="AWVJ01000102">
    <property type="protein sequence ID" value="ERK46599.1"/>
    <property type="molecule type" value="Genomic_DNA"/>
</dbReference>
<dbReference type="Pfam" id="PF04892">
    <property type="entry name" value="VanZ"/>
    <property type="match status" value="1"/>
</dbReference>
<dbReference type="RefSeq" id="WP_021740236.1">
    <property type="nucleotide sequence ID" value="NZ_KI271175.1"/>
</dbReference>
<keyword evidence="1" id="KW-0812">Transmembrane</keyword>
<comment type="caution">
    <text evidence="3">The sequence shown here is derived from an EMBL/GenBank/DDBJ whole genome shotgun (WGS) entry which is preliminary data.</text>
</comment>
<dbReference type="HOGENOM" id="CLU_2219155_0_0_9"/>
<feature type="transmembrane region" description="Helical" evidence="1">
    <location>
        <begin position="73"/>
        <end position="91"/>
    </location>
</feature>
<evidence type="ECO:0000313" key="3">
    <source>
        <dbReference type="EMBL" id="ERK46599.1"/>
    </source>
</evidence>
<gene>
    <name evidence="3" type="ORF">HMPREF0373_01702</name>
</gene>
<name>U2PS45_EUBRA</name>
<feature type="transmembrane region" description="Helical" evidence="1">
    <location>
        <begin position="12"/>
        <end position="32"/>
    </location>
</feature>
<evidence type="ECO:0000259" key="2">
    <source>
        <dbReference type="Pfam" id="PF04892"/>
    </source>
</evidence>
<dbReference type="AlphaFoldDB" id="U2PS45"/>
<dbReference type="eggNOG" id="COG4767">
    <property type="taxonomic scope" value="Bacteria"/>
</dbReference>
<dbReference type="PATRIC" id="fig|1256908.3.peg.1581"/>
<dbReference type="Proteomes" id="UP000016608">
    <property type="component" value="Unassembled WGS sequence"/>
</dbReference>
<evidence type="ECO:0000313" key="4">
    <source>
        <dbReference type="Proteomes" id="UP000016608"/>
    </source>
</evidence>
<feature type="domain" description="VanZ-like" evidence="2">
    <location>
        <begin position="18"/>
        <end position="94"/>
    </location>
</feature>
<proteinExistence type="predicted"/>
<dbReference type="InterPro" id="IPR006976">
    <property type="entry name" value="VanZ-like"/>
</dbReference>
<organism evidence="3 4">
    <name type="scientific">Eubacterium ramulus ATCC 29099</name>
    <dbReference type="NCBI Taxonomy" id="1256908"/>
    <lineage>
        <taxon>Bacteria</taxon>
        <taxon>Bacillati</taxon>
        <taxon>Bacillota</taxon>
        <taxon>Clostridia</taxon>
        <taxon>Eubacteriales</taxon>
        <taxon>Eubacteriaceae</taxon>
        <taxon>Eubacterium</taxon>
    </lineage>
</organism>
<keyword evidence="4" id="KW-1185">Reference proteome</keyword>
<protein>
    <recommendedName>
        <fullName evidence="2">VanZ-like domain-containing protein</fullName>
    </recommendedName>
</protein>
<dbReference type="GeneID" id="42787585"/>
<sequence>MFINNHKKQIRLLCRILFVLYIAGLVYFLFFAEMLDRTGIERSYHYNLIPFREIRRFIVYADLLGPVAVISNLFGNIAIFMPFGFLVPILGRKKGNSGSQHWRVLN</sequence>